<evidence type="ECO:0000313" key="5">
    <source>
        <dbReference type="Proteomes" id="UP000192656"/>
    </source>
</evidence>
<keyword evidence="5" id="KW-1185">Reference proteome</keyword>
<evidence type="ECO:0000256" key="1">
    <source>
        <dbReference type="SAM" id="MobiDB-lite"/>
    </source>
</evidence>
<accession>A0A1W2AIL2</accession>
<proteinExistence type="predicted"/>
<dbReference type="EMBL" id="FWXR01000004">
    <property type="protein sequence ID" value="SMC60473.1"/>
    <property type="molecule type" value="Genomic_DNA"/>
</dbReference>
<feature type="region of interest" description="Disordered" evidence="1">
    <location>
        <begin position="34"/>
        <end position="163"/>
    </location>
</feature>
<gene>
    <name evidence="4" type="ORF">SAMN06297251_104208</name>
</gene>
<evidence type="ECO:0000256" key="2">
    <source>
        <dbReference type="SAM" id="SignalP"/>
    </source>
</evidence>
<dbReference type="InterPro" id="IPR009683">
    <property type="entry name" value="Extensin-like_C"/>
</dbReference>
<name>A0A1W2AIL2_9HYPH</name>
<feature type="chain" id="PRO_5010719881" evidence="2">
    <location>
        <begin position="33"/>
        <end position="350"/>
    </location>
</feature>
<dbReference type="AlphaFoldDB" id="A0A1W2AIL2"/>
<feature type="signal peptide" evidence="2">
    <location>
        <begin position="1"/>
        <end position="32"/>
    </location>
</feature>
<keyword evidence="2" id="KW-0732">Signal</keyword>
<feature type="domain" description="Extensin-like C-terminal" evidence="3">
    <location>
        <begin position="178"/>
        <end position="350"/>
    </location>
</feature>
<evidence type="ECO:0000313" key="4">
    <source>
        <dbReference type="EMBL" id="SMC60473.1"/>
    </source>
</evidence>
<feature type="compositionally biased region" description="Low complexity" evidence="1">
    <location>
        <begin position="117"/>
        <end position="129"/>
    </location>
</feature>
<protein>
    <submittedName>
        <fullName evidence="4">Uncharacterized conserved protein</fullName>
    </submittedName>
</protein>
<organism evidence="4 5">
    <name type="scientific">Fulvimarina manganoxydans</name>
    <dbReference type="NCBI Taxonomy" id="937218"/>
    <lineage>
        <taxon>Bacteria</taxon>
        <taxon>Pseudomonadati</taxon>
        <taxon>Pseudomonadota</taxon>
        <taxon>Alphaproteobacteria</taxon>
        <taxon>Hyphomicrobiales</taxon>
        <taxon>Aurantimonadaceae</taxon>
        <taxon>Fulvimarina</taxon>
    </lineage>
</organism>
<reference evidence="4 5" key="1">
    <citation type="submission" date="2017-04" db="EMBL/GenBank/DDBJ databases">
        <authorList>
            <person name="Afonso C.L."/>
            <person name="Miller P.J."/>
            <person name="Scott M.A."/>
            <person name="Spackman E."/>
            <person name="Goraichik I."/>
            <person name="Dimitrov K.M."/>
            <person name="Suarez D.L."/>
            <person name="Swayne D.E."/>
        </authorList>
    </citation>
    <scope>NUCLEOTIDE SEQUENCE [LARGE SCALE GENOMIC DNA]</scope>
    <source>
        <strain evidence="4 5">CGMCC 1.10972</strain>
    </source>
</reference>
<evidence type="ECO:0000259" key="3">
    <source>
        <dbReference type="Pfam" id="PF06904"/>
    </source>
</evidence>
<dbReference type="Proteomes" id="UP000192656">
    <property type="component" value="Unassembled WGS sequence"/>
</dbReference>
<dbReference type="STRING" id="937218.SAMN06297251_104208"/>
<sequence>MRPLAFGPARTLGRSGLVTVAFILCAFAPAFAEDVPIPEPKPDAAKLEAAQTSETAAPTDEGSDDAVKPESGEASPSGPDGDRPRAAGEQAEPATADASRPSEGDPLNSEPAEGDVPLPSARPDPSAAPIDPPAPSEPTGSKARDTRALGAVPNRSEKPDITPSAAVRAARAVAASLACEDILRERGIEFDVRPSISEDRCGVLRPVAVTKLSSGITVEPATALWCPTVLALDDWTRQTLLPAAKTFEPDHALTGLRQVSTYVCRDRGSGQKISEHARGSAIDIGAFIFDDGERSVSPRQKGSEGEAFQKAAHEGACGPFSTVLGPGADADHANHFHLDLAARSNGPFCQ</sequence>
<dbReference type="Pfam" id="PF06904">
    <property type="entry name" value="Extensin-like_C"/>
    <property type="match status" value="1"/>
</dbReference>